<accession>A0ABS7WT85</accession>
<name>A0ABS7WT85_9BACT</name>
<keyword evidence="1" id="KW-0472">Membrane</keyword>
<feature type="transmembrane region" description="Helical" evidence="1">
    <location>
        <begin position="467"/>
        <end position="490"/>
    </location>
</feature>
<evidence type="ECO:0000259" key="2">
    <source>
        <dbReference type="Pfam" id="PF10111"/>
    </source>
</evidence>
<reference evidence="3 4" key="1">
    <citation type="submission" date="2020-07" db="EMBL/GenBank/DDBJ databases">
        <title>Transfer of Campylobacter canadensis to the novel genus Avispirillum gen. nov., that also includes two novel species recovered from migratory waterfowl: Avispirillum anseris sp. nov. and Avispirillum brantae sp. nov.</title>
        <authorList>
            <person name="Miller W.G."/>
            <person name="Chapman M.H."/>
            <person name="Yee E."/>
            <person name="Inglis G.D."/>
        </authorList>
    </citation>
    <scope>NUCLEOTIDE SEQUENCE [LARGE SCALE GENOMIC DNA]</scope>
    <source>
        <strain evidence="3 4">L283</strain>
    </source>
</reference>
<dbReference type="InterPro" id="IPR029044">
    <property type="entry name" value="Nucleotide-diphossugar_trans"/>
</dbReference>
<proteinExistence type="predicted"/>
<organism evidence="3 4">
    <name type="scientific">Campylobacter canadensis</name>
    <dbReference type="NCBI Taxonomy" id="449520"/>
    <lineage>
        <taxon>Bacteria</taxon>
        <taxon>Pseudomonadati</taxon>
        <taxon>Campylobacterota</taxon>
        <taxon>Epsilonproteobacteria</taxon>
        <taxon>Campylobacterales</taxon>
        <taxon>Campylobacteraceae</taxon>
        <taxon>Campylobacter</taxon>
    </lineage>
</organism>
<dbReference type="GO" id="GO:0016740">
    <property type="term" value="F:transferase activity"/>
    <property type="evidence" value="ECO:0007669"/>
    <property type="project" value="UniProtKB-KW"/>
</dbReference>
<dbReference type="InterPro" id="IPR050834">
    <property type="entry name" value="Glycosyltransf_2"/>
</dbReference>
<dbReference type="PANTHER" id="PTHR43685:SF2">
    <property type="entry name" value="GLYCOSYLTRANSFERASE 2-LIKE DOMAIN-CONTAINING PROTEIN"/>
    <property type="match status" value="1"/>
</dbReference>
<dbReference type="Gene3D" id="3.90.550.10">
    <property type="entry name" value="Spore Coat Polysaccharide Biosynthesis Protein SpsA, Chain A"/>
    <property type="match status" value="1"/>
</dbReference>
<dbReference type="PANTHER" id="PTHR43685">
    <property type="entry name" value="GLYCOSYLTRANSFERASE"/>
    <property type="match status" value="1"/>
</dbReference>
<dbReference type="EMBL" id="JACGBB010000023">
    <property type="protein sequence ID" value="MBZ7987991.1"/>
    <property type="molecule type" value="Genomic_DNA"/>
</dbReference>
<keyword evidence="4" id="KW-1185">Reference proteome</keyword>
<dbReference type="InterPro" id="IPR019290">
    <property type="entry name" value="GlycosylTrfase-like_prok"/>
</dbReference>
<evidence type="ECO:0000256" key="1">
    <source>
        <dbReference type="SAM" id="Phobius"/>
    </source>
</evidence>
<feature type="domain" description="Glycosyltransferase 2-like prokaryotic type" evidence="2">
    <location>
        <begin position="5"/>
        <end position="283"/>
    </location>
</feature>
<dbReference type="Pfam" id="PF10111">
    <property type="entry name" value="Glyco_tranf_2_2"/>
    <property type="match status" value="1"/>
</dbReference>
<keyword evidence="1" id="KW-0812">Transmembrane</keyword>
<dbReference type="Proteomes" id="UP000786183">
    <property type="component" value="Unassembled WGS sequence"/>
</dbReference>
<keyword evidence="1" id="KW-1133">Transmembrane helix</keyword>
<dbReference type="SUPFAM" id="SSF53448">
    <property type="entry name" value="Nucleotide-diphospho-sugar transferases"/>
    <property type="match status" value="1"/>
</dbReference>
<gene>
    <name evidence="3" type="ORF">AVCANL283_07785</name>
</gene>
<protein>
    <submittedName>
        <fullName evidence="3">Sugar transferase</fullName>
    </submittedName>
</protein>
<keyword evidence="3" id="KW-0808">Transferase</keyword>
<comment type="caution">
    <text evidence="3">The sequence shown here is derived from an EMBL/GenBank/DDBJ whole genome shotgun (WGS) entry which is preliminary data.</text>
</comment>
<evidence type="ECO:0000313" key="3">
    <source>
        <dbReference type="EMBL" id="MBZ7987991.1"/>
    </source>
</evidence>
<dbReference type="RefSeq" id="WP_224325526.1">
    <property type="nucleotide sequence ID" value="NZ_JACGBB010000023.1"/>
</dbReference>
<evidence type="ECO:0000313" key="4">
    <source>
        <dbReference type="Proteomes" id="UP000786183"/>
    </source>
</evidence>
<sequence>MPILSIIIPFGLSKERMYIEKRIIKKAENSAKFLDIEYIFVEGYSSYSNEKLEKIIKDNGHIYIKDFSQKDFFSQGCCRNLGASYANSKVLMFLDIDCYISNNSLEKIINLIKIKDIENNLNSILVLPVIYLLKDSYDKLKHYSEELWDSVLQNDLLSAKNEFIKFFAPSSTSSIIINKHKFLELGGNDNNFKGHGYEDFDLFARVLQNCINFEKKAKNILYDSRNWQFKSFSGFRAWFSLLGYETCFYGIYMYHFWHIEPNQNSYMSNKDNNHKLFYKHLKNIKNHKIRVLQDKNALGKSALLLSNNLKIFDKTRALSVYFGEIFINQEEKINEVDVIFLDSDYKLKNNLNLNIIYFKEGILNNSYYFYKNKEYDFSNIDFNKIILKENSLNELSTDEKNKLKKILKEYNISLKAEEFLYLLKNYFYSFYNENSFYKIRINNEEILNAKSNDKIFYPLKSLIYKAYFYELSTLSFFLFFSKIFAFDFILAKISQSKFYRLLRKLLFNPKDFIIDAKEKRKK</sequence>
<dbReference type="CDD" id="cd00761">
    <property type="entry name" value="Glyco_tranf_GTA_type"/>
    <property type="match status" value="1"/>
</dbReference>